<dbReference type="Pfam" id="PF02958">
    <property type="entry name" value="EcKL"/>
    <property type="match status" value="1"/>
</dbReference>
<sequence>MSLNIGESESNESPTTAPEDLLTHAECERILVKACGMECKLQLIDYLLTPAENANGYLGEYYHLLARYNVAESDENKNLTDGREMHELRAFVKRVPQASAEAEKEAIFRKEATLYETLLERLRRYSTVAWSPRCYYTRDDFIVLEDLEEIGYALYPKVDTCIPDNYLHQVLRALAALHAASFALEHKEGVCIGNIYKQLGEEITVSERVPWYTTGLRAIRALVKSQLETQPISARESIEARFAVAVEGVYSMTNVSSHYRNVLCHRDIWRGNIFFSDSPSTTPNSVLFVDYQTARYCPPAIDLIYVLFMNLDKATRKAKETQYLRFYYDYLQRDFVANGFTQTDVPLSYSDLLASYREFQPFGLLYRAIANTILNVPREIVTNYYVQVERTDMVLKLMDELPEFRKCLEEQICEILQFLSEESC</sequence>
<dbReference type="GO" id="GO:0016301">
    <property type="term" value="F:kinase activity"/>
    <property type="evidence" value="ECO:0007669"/>
    <property type="project" value="UniProtKB-KW"/>
</dbReference>
<feature type="compositionally biased region" description="Polar residues" evidence="1">
    <location>
        <begin position="1"/>
        <end position="16"/>
    </location>
</feature>
<dbReference type="EMBL" id="GBXI01000900">
    <property type="protein sequence ID" value="JAD13392.1"/>
    <property type="molecule type" value="Transcribed_RNA"/>
</dbReference>
<organism evidence="3">
    <name type="scientific">Zeugodacus cucurbitae</name>
    <name type="common">Melon fruit fly</name>
    <name type="synonym">Bactrocera cucurbitae</name>
    <dbReference type="NCBI Taxonomy" id="28588"/>
    <lineage>
        <taxon>Eukaryota</taxon>
        <taxon>Metazoa</taxon>
        <taxon>Ecdysozoa</taxon>
        <taxon>Arthropoda</taxon>
        <taxon>Hexapoda</taxon>
        <taxon>Insecta</taxon>
        <taxon>Pterygota</taxon>
        <taxon>Neoptera</taxon>
        <taxon>Endopterygota</taxon>
        <taxon>Diptera</taxon>
        <taxon>Brachycera</taxon>
        <taxon>Muscomorpha</taxon>
        <taxon>Tephritoidea</taxon>
        <taxon>Tephritidae</taxon>
        <taxon>Zeugodacus</taxon>
        <taxon>Zeugodacus</taxon>
    </lineage>
</organism>
<feature type="domain" description="CHK kinase-like" evidence="2">
    <location>
        <begin position="142"/>
        <end position="337"/>
    </location>
</feature>
<keyword evidence="3" id="KW-0808">Transferase</keyword>
<name>A0A0A1XR10_ZEUCU</name>
<dbReference type="InterPro" id="IPR015897">
    <property type="entry name" value="CHK_kinase-like"/>
</dbReference>
<dbReference type="SUPFAM" id="SSF56112">
    <property type="entry name" value="Protein kinase-like (PK-like)"/>
    <property type="match status" value="1"/>
</dbReference>
<keyword evidence="3" id="KW-0418">Kinase</keyword>
<dbReference type="InterPro" id="IPR011009">
    <property type="entry name" value="Kinase-like_dom_sf"/>
</dbReference>
<evidence type="ECO:0000256" key="1">
    <source>
        <dbReference type="SAM" id="MobiDB-lite"/>
    </source>
</evidence>
<gene>
    <name evidence="3" type="primary">D1044.1_2</name>
    <name evidence="3" type="ORF">g.13630</name>
</gene>
<dbReference type="AlphaFoldDB" id="A0A0A1XR10"/>
<dbReference type="SMART" id="SM00587">
    <property type="entry name" value="CHK"/>
    <property type="match status" value="1"/>
</dbReference>
<accession>A0A0A1XR10</accession>
<reference evidence="3" key="1">
    <citation type="submission" date="2014-11" db="EMBL/GenBank/DDBJ databases">
        <authorList>
            <person name="Geib S."/>
        </authorList>
    </citation>
    <scope>NUCLEOTIDE SEQUENCE</scope>
</reference>
<reference evidence="3" key="2">
    <citation type="journal article" date="2015" name="Gigascience">
        <title>Reconstructing a comprehensive transcriptome assembly of a white-pupal translocated strain of the pest fruit fly Bactrocera cucurbitae.</title>
        <authorList>
            <person name="Sim S.B."/>
            <person name="Calla B."/>
            <person name="Hall B."/>
            <person name="DeRego T."/>
            <person name="Geib S.M."/>
        </authorList>
    </citation>
    <scope>NUCLEOTIDE SEQUENCE</scope>
</reference>
<dbReference type="PANTHER" id="PTHR11012:SF59">
    <property type="entry name" value="CHK KINASE-LIKE DOMAIN-CONTAINING PROTEIN-RELATED"/>
    <property type="match status" value="1"/>
</dbReference>
<feature type="region of interest" description="Disordered" evidence="1">
    <location>
        <begin position="1"/>
        <end position="20"/>
    </location>
</feature>
<evidence type="ECO:0000313" key="3">
    <source>
        <dbReference type="EMBL" id="JAD13392.1"/>
    </source>
</evidence>
<dbReference type="InterPro" id="IPR004119">
    <property type="entry name" value="EcKL"/>
</dbReference>
<dbReference type="Gene3D" id="3.90.1200.10">
    <property type="match status" value="1"/>
</dbReference>
<evidence type="ECO:0000259" key="2">
    <source>
        <dbReference type="SMART" id="SM00587"/>
    </source>
</evidence>
<protein>
    <submittedName>
        <fullName evidence="3">Uncharacterized kinase-like protein D1044.1</fullName>
    </submittedName>
</protein>
<dbReference type="PANTHER" id="PTHR11012">
    <property type="entry name" value="PROTEIN KINASE-LIKE DOMAIN-CONTAINING"/>
    <property type="match status" value="1"/>
</dbReference>
<proteinExistence type="predicted"/>